<dbReference type="eggNOG" id="KOG1641">
    <property type="taxonomic scope" value="Eukaryota"/>
</dbReference>
<dbReference type="AlphaFoldDB" id="D8RD27"/>
<dbReference type="EMBL" id="GL377588">
    <property type="protein sequence ID" value="EFJ24893.1"/>
    <property type="molecule type" value="Genomic_DNA"/>
</dbReference>
<evidence type="ECO:0008006" key="7">
    <source>
        <dbReference type="Google" id="ProtNLM"/>
    </source>
</evidence>
<gene>
    <name evidence="4" type="ORF">SELMODRAFT_100218</name>
    <name evidence="5" type="ORF">SELMODRAFT_90358</name>
</gene>
<evidence type="ECO:0000313" key="5">
    <source>
        <dbReference type="EMBL" id="EFJ30242.1"/>
    </source>
</evidence>
<dbReference type="HOGENOM" id="CLU_132825_0_2_1"/>
<dbReference type="OrthoDB" id="184876at2759"/>
<dbReference type="InParanoid" id="D8RD27"/>
<dbReference type="Gramene" id="EFJ24893">
    <property type="protein sequence ID" value="EFJ24893"/>
    <property type="gene ID" value="SELMODRAFT_100218"/>
</dbReference>
<evidence type="ECO:0000313" key="4">
    <source>
        <dbReference type="EMBL" id="EFJ24893.1"/>
    </source>
</evidence>
<protein>
    <recommendedName>
        <fullName evidence="7">Chaperonin 10</fullName>
    </recommendedName>
</protein>
<evidence type="ECO:0000313" key="6">
    <source>
        <dbReference type="Proteomes" id="UP000001514"/>
    </source>
</evidence>
<dbReference type="GO" id="GO:0005524">
    <property type="term" value="F:ATP binding"/>
    <property type="evidence" value="ECO:0007669"/>
    <property type="project" value="InterPro"/>
</dbReference>
<dbReference type="SMART" id="SM00883">
    <property type="entry name" value="Cpn10"/>
    <property type="match status" value="1"/>
</dbReference>
<dbReference type="PANTHER" id="PTHR10772">
    <property type="entry name" value="10 KDA HEAT SHOCK PROTEIN"/>
    <property type="match status" value="1"/>
</dbReference>
<dbReference type="Pfam" id="PF00166">
    <property type="entry name" value="Cpn10"/>
    <property type="match status" value="1"/>
</dbReference>
<dbReference type="STRING" id="88036.D8RD27"/>
<evidence type="ECO:0000256" key="3">
    <source>
        <dbReference type="RuleBase" id="RU003479"/>
    </source>
</evidence>
<dbReference type="GO" id="GO:0046872">
    <property type="term" value="F:metal ion binding"/>
    <property type="evidence" value="ECO:0000318"/>
    <property type="project" value="GO_Central"/>
</dbReference>
<dbReference type="Gramene" id="EFJ30242">
    <property type="protein sequence ID" value="EFJ30242"/>
    <property type="gene ID" value="SELMODRAFT_90358"/>
</dbReference>
<dbReference type="InterPro" id="IPR037124">
    <property type="entry name" value="Chaperonin_GroES_sf"/>
</dbReference>
<organism evidence="6">
    <name type="scientific">Selaginella moellendorffii</name>
    <name type="common">Spikemoss</name>
    <dbReference type="NCBI Taxonomy" id="88036"/>
    <lineage>
        <taxon>Eukaryota</taxon>
        <taxon>Viridiplantae</taxon>
        <taxon>Streptophyta</taxon>
        <taxon>Embryophyta</taxon>
        <taxon>Tracheophyta</taxon>
        <taxon>Lycopodiopsida</taxon>
        <taxon>Selaginellales</taxon>
        <taxon>Selaginellaceae</taxon>
        <taxon>Selaginella</taxon>
    </lineage>
</organism>
<dbReference type="OMA" id="EDFLIMR"/>
<keyword evidence="6" id="KW-1185">Reference proteome</keyword>
<reference evidence="5 6" key="1">
    <citation type="journal article" date="2011" name="Science">
        <title>The Selaginella genome identifies genetic changes associated with the evolution of vascular plants.</title>
        <authorList>
            <person name="Banks J.A."/>
            <person name="Nishiyama T."/>
            <person name="Hasebe M."/>
            <person name="Bowman J.L."/>
            <person name="Gribskov M."/>
            <person name="dePamphilis C."/>
            <person name="Albert V.A."/>
            <person name="Aono N."/>
            <person name="Aoyama T."/>
            <person name="Ambrose B.A."/>
            <person name="Ashton N.W."/>
            <person name="Axtell M.J."/>
            <person name="Barker E."/>
            <person name="Barker M.S."/>
            <person name="Bennetzen J.L."/>
            <person name="Bonawitz N.D."/>
            <person name="Chapple C."/>
            <person name="Cheng C."/>
            <person name="Correa L.G."/>
            <person name="Dacre M."/>
            <person name="DeBarry J."/>
            <person name="Dreyer I."/>
            <person name="Elias M."/>
            <person name="Engstrom E.M."/>
            <person name="Estelle M."/>
            <person name="Feng L."/>
            <person name="Finet C."/>
            <person name="Floyd S.K."/>
            <person name="Frommer W.B."/>
            <person name="Fujita T."/>
            <person name="Gramzow L."/>
            <person name="Gutensohn M."/>
            <person name="Harholt J."/>
            <person name="Hattori M."/>
            <person name="Heyl A."/>
            <person name="Hirai T."/>
            <person name="Hiwatashi Y."/>
            <person name="Ishikawa M."/>
            <person name="Iwata M."/>
            <person name="Karol K.G."/>
            <person name="Koehler B."/>
            <person name="Kolukisaoglu U."/>
            <person name="Kubo M."/>
            <person name="Kurata T."/>
            <person name="Lalonde S."/>
            <person name="Li K."/>
            <person name="Li Y."/>
            <person name="Litt A."/>
            <person name="Lyons E."/>
            <person name="Manning G."/>
            <person name="Maruyama T."/>
            <person name="Michael T.P."/>
            <person name="Mikami K."/>
            <person name="Miyazaki S."/>
            <person name="Morinaga S."/>
            <person name="Murata T."/>
            <person name="Mueller-Roeber B."/>
            <person name="Nelson D.R."/>
            <person name="Obara M."/>
            <person name="Oguri Y."/>
            <person name="Olmstead R.G."/>
            <person name="Onodera N."/>
            <person name="Petersen B.L."/>
            <person name="Pils B."/>
            <person name="Prigge M."/>
            <person name="Rensing S.A."/>
            <person name="Riano-Pachon D.M."/>
            <person name="Roberts A.W."/>
            <person name="Sato Y."/>
            <person name="Scheller H.V."/>
            <person name="Schulz B."/>
            <person name="Schulz C."/>
            <person name="Shakirov E.V."/>
            <person name="Shibagaki N."/>
            <person name="Shinohara N."/>
            <person name="Shippen D.E."/>
            <person name="Soerensen I."/>
            <person name="Sotooka R."/>
            <person name="Sugimoto N."/>
            <person name="Sugita M."/>
            <person name="Sumikawa N."/>
            <person name="Tanurdzic M."/>
            <person name="Theissen G."/>
            <person name="Ulvskov P."/>
            <person name="Wakazuki S."/>
            <person name="Weng J.K."/>
            <person name="Willats W.W."/>
            <person name="Wipf D."/>
            <person name="Wolf P.G."/>
            <person name="Yang L."/>
            <person name="Zimmer A.D."/>
            <person name="Zhu Q."/>
            <person name="Mitros T."/>
            <person name="Hellsten U."/>
            <person name="Loque D."/>
            <person name="Otillar R."/>
            <person name="Salamov A."/>
            <person name="Schmutz J."/>
            <person name="Shapiro H."/>
            <person name="Lindquist E."/>
            <person name="Lucas S."/>
            <person name="Rokhsar D."/>
            <person name="Grigoriev I.V."/>
        </authorList>
    </citation>
    <scope>NUCLEOTIDE SEQUENCE [LARGE SCALE GENOMIC DNA]</scope>
</reference>
<dbReference type="CDD" id="cd00320">
    <property type="entry name" value="cpn10"/>
    <property type="match status" value="1"/>
</dbReference>
<dbReference type="InterPro" id="IPR011032">
    <property type="entry name" value="GroES-like_sf"/>
</dbReference>
<accession>D8RD27</accession>
<sequence>MAAFAKLAPLLDRVLVEKFIPPAASMGGVLLPDSLTKYNSGTVIATGKRRLRDGQMIPLCVKEGDEVLLPEHGGKVVKLGQKEYTLYREEELLGILVDDDSKK</sequence>
<proteinExistence type="inferred from homology"/>
<dbReference type="FunCoup" id="D8RD27">
    <property type="interactions" value="2574"/>
</dbReference>
<dbReference type="InterPro" id="IPR018369">
    <property type="entry name" value="Chaprnonin_Cpn10_CS"/>
</dbReference>
<evidence type="ECO:0000256" key="2">
    <source>
        <dbReference type="ARBA" id="ARBA00023186"/>
    </source>
</evidence>
<dbReference type="SUPFAM" id="SSF50129">
    <property type="entry name" value="GroES-like"/>
    <property type="match status" value="1"/>
</dbReference>
<dbReference type="InterPro" id="IPR020818">
    <property type="entry name" value="Chaperonin_GroES"/>
</dbReference>
<dbReference type="KEGG" id="smo:SELMODRAFT_90358"/>
<dbReference type="GO" id="GO:0005739">
    <property type="term" value="C:mitochondrion"/>
    <property type="evidence" value="ECO:0000318"/>
    <property type="project" value="GO_Central"/>
</dbReference>
<dbReference type="GO" id="GO:0044183">
    <property type="term" value="F:protein folding chaperone"/>
    <property type="evidence" value="ECO:0007669"/>
    <property type="project" value="InterPro"/>
</dbReference>
<dbReference type="GO" id="GO:0051087">
    <property type="term" value="F:protein-folding chaperone binding"/>
    <property type="evidence" value="ECO:0000318"/>
    <property type="project" value="GO_Central"/>
</dbReference>
<comment type="similarity">
    <text evidence="1 3">Belongs to the GroES chaperonin family.</text>
</comment>
<keyword evidence="2 3" id="KW-0143">Chaperone</keyword>
<dbReference type="EMBL" id="GL377576">
    <property type="protein sequence ID" value="EFJ30242.1"/>
    <property type="molecule type" value="Genomic_DNA"/>
</dbReference>
<name>D8RD27_SELML</name>
<dbReference type="GO" id="GO:0051082">
    <property type="term" value="F:unfolded protein binding"/>
    <property type="evidence" value="ECO:0000318"/>
    <property type="project" value="GO_Central"/>
</dbReference>
<dbReference type="KEGG" id="smo:SELMODRAFT_100218"/>
<dbReference type="Proteomes" id="UP000001514">
    <property type="component" value="Unassembled WGS sequence"/>
</dbReference>
<dbReference type="PROSITE" id="PS00681">
    <property type="entry name" value="CHAPERONINS_CPN10"/>
    <property type="match status" value="1"/>
</dbReference>
<evidence type="ECO:0000256" key="1">
    <source>
        <dbReference type="ARBA" id="ARBA00006975"/>
    </source>
</evidence>
<dbReference type="Gene3D" id="2.30.33.40">
    <property type="entry name" value="GroES chaperonin"/>
    <property type="match status" value="1"/>
</dbReference>
<dbReference type="PRINTS" id="PR00297">
    <property type="entry name" value="CHAPERONIN10"/>
</dbReference>
<dbReference type="PANTHER" id="PTHR10772:SF0">
    <property type="entry name" value="10 KDA HEAT SHOCK PROTEIN, MITOCHONDRIAL"/>
    <property type="match status" value="1"/>
</dbReference>